<keyword evidence="6 9" id="KW-1133">Transmembrane helix</keyword>
<accession>A0A085GJ42</accession>
<evidence type="ECO:0000313" key="12">
    <source>
        <dbReference type="Proteomes" id="UP000028640"/>
    </source>
</evidence>
<dbReference type="AlphaFoldDB" id="A0A085GJ42"/>
<comment type="subcellular location">
    <subcellularLocation>
        <location evidence="1">Cell inner membrane</location>
        <topology evidence="1">Multi-pass membrane protein</topology>
    </subcellularLocation>
    <subcellularLocation>
        <location evidence="9">Cell membrane</location>
        <topology evidence="9">Multi-pass membrane protein</topology>
    </subcellularLocation>
</comment>
<evidence type="ECO:0000256" key="5">
    <source>
        <dbReference type="ARBA" id="ARBA00022692"/>
    </source>
</evidence>
<evidence type="ECO:0000256" key="8">
    <source>
        <dbReference type="ARBA" id="ARBA00024202"/>
    </source>
</evidence>
<evidence type="ECO:0000259" key="10">
    <source>
        <dbReference type="PROSITE" id="PS50928"/>
    </source>
</evidence>
<organism evidence="11 12">
    <name type="scientific">Ewingella americana (strain ATCC 33852 / DSM 4580 / CCUG 14506 / JCM 5911 / LMG 7869 / NCTC 12157 / CDC 1468-78)</name>
    <dbReference type="NCBI Taxonomy" id="910964"/>
    <lineage>
        <taxon>Bacteria</taxon>
        <taxon>Pseudomonadati</taxon>
        <taxon>Pseudomonadota</taxon>
        <taxon>Gammaproteobacteria</taxon>
        <taxon>Enterobacterales</taxon>
        <taxon>Yersiniaceae</taxon>
        <taxon>Ewingella</taxon>
    </lineage>
</organism>
<evidence type="ECO:0000256" key="9">
    <source>
        <dbReference type="RuleBase" id="RU363032"/>
    </source>
</evidence>
<comment type="caution">
    <text evidence="11">The sequence shown here is derived from an EMBL/GenBank/DDBJ whole genome shotgun (WGS) entry which is preliminary data.</text>
</comment>
<dbReference type="GeneID" id="78379448"/>
<keyword evidence="2 9" id="KW-0813">Transport</keyword>
<evidence type="ECO:0000313" key="11">
    <source>
        <dbReference type="EMBL" id="KFC83737.1"/>
    </source>
</evidence>
<dbReference type="PROSITE" id="PS50928">
    <property type="entry name" value="ABC_TM1"/>
    <property type="match status" value="1"/>
</dbReference>
<dbReference type="EMBL" id="JMPJ01000034">
    <property type="protein sequence ID" value="KFC83737.1"/>
    <property type="molecule type" value="Genomic_DNA"/>
</dbReference>
<dbReference type="Pfam" id="PF19300">
    <property type="entry name" value="BPD_transp_1_N"/>
    <property type="match status" value="1"/>
</dbReference>
<dbReference type="Proteomes" id="UP000028640">
    <property type="component" value="Unassembled WGS sequence"/>
</dbReference>
<dbReference type="CDD" id="cd06261">
    <property type="entry name" value="TM_PBP2"/>
    <property type="match status" value="1"/>
</dbReference>
<feature type="transmembrane region" description="Helical" evidence="9">
    <location>
        <begin position="99"/>
        <end position="123"/>
    </location>
</feature>
<dbReference type="STRING" id="910964.GEAM_1106"/>
<dbReference type="SUPFAM" id="SSF161098">
    <property type="entry name" value="MetI-like"/>
    <property type="match status" value="1"/>
</dbReference>
<dbReference type="GO" id="GO:0005886">
    <property type="term" value="C:plasma membrane"/>
    <property type="evidence" value="ECO:0007669"/>
    <property type="project" value="UniProtKB-SubCell"/>
</dbReference>
<feature type="transmembrane region" description="Helical" evidence="9">
    <location>
        <begin position="172"/>
        <end position="189"/>
    </location>
</feature>
<keyword evidence="12" id="KW-1185">Reference proteome</keyword>
<dbReference type="eggNOG" id="COG0601">
    <property type="taxonomic scope" value="Bacteria"/>
</dbReference>
<evidence type="ECO:0000256" key="6">
    <source>
        <dbReference type="ARBA" id="ARBA00022989"/>
    </source>
</evidence>
<dbReference type="OrthoDB" id="9805855at2"/>
<keyword evidence="3" id="KW-1003">Cell membrane</keyword>
<evidence type="ECO:0000256" key="3">
    <source>
        <dbReference type="ARBA" id="ARBA00022475"/>
    </source>
</evidence>
<feature type="transmembrane region" description="Helical" evidence="9">
    <location>
        <begin position="9"/>
        <end position="30"/>
    </location>
</feature>
<dbReference type="InterPro" id="IPR045621">
    <property type="entry name" value="BPD_transp_1_N"/>
</dbReference>
<evidence type="ECO:0000256" key="4">
    <source>
        <dbReference type="ARBA" id="ARBA00022519"/>
    </source>
</evidence>
<dbReference type="InterPro" id="IPR035906">
    <property type="entry name" value="MetI-like_sf"/>
</dbReference>
<dbReference type="PANTHER" id="PTHR43163">
    <property type="entry name" value="DIPEPTIDE TRANSPORT SYSTEM PERMEASE PROTEIN DPPB-RELATED"/>
    <property type="match status" value="1"/>
</dbReference>
<protein>
    <submittedName>
        <fullName evidence="11">Permease component of an ABC superfamily dipeptide transporter</fullName>
    </submittedName>
</protein>
<keyword evidence="5 9" id="KW-0812">Transmembrane</keyword>
<feature type="domain" description="ABC transmembrane type-1" evidence="10">
    <location>
        <begin position="95"/>
        <end position="292"/>
    </location>
</feature>
<dbReference type="Pfam" id="PF00528">
    <property type="entry name" value="BPD_transp_1"/>
    <property type="match status" value="1"/>
</dbReference>
<dbReference type="InterPro" id="IPR000515">
    <property type="entry name" value="MetI-like"/>
</dbReference>
<dbReference type="GO" id="GO:0071916">
    <property type="term" value="F:dipeptide transmembrane transporter activity"/>
    <property type="evidence" value="ECO:0007669"/>
    <property type="project" value="TreeGrafter"/>
</dbReference>
<dbReference type="RefSeq" id="WP_034789358.1">
    <property type="nucleotide sequence ID" value="NZ_JMPJ01000034.1"/>
</dbReference>
<dbReference type="PANTHER" id="PTHR43163:SF6">
    <property type="entry name" value="DIPEPTIDE TRANSPORT SYSTEM PERMEASE PROTEIN DPPB-RELATED"/>
    <property type="match status" value="1"/>
</dbReference>
<feature type="transmembrane region" description="Helical" evidence="9">
    <location>
        <begin position="273"/>
        <end position="299"/>
    </location>
</feature>
<evidence type="ECO:0000256" key="7">
    <source>
        <dbReference type="ARBA" id="ARBA00023136"/>
    </source>
</evidence>
<sequence length="306" mass="33128">MKAYLAKKLIAFPVILIGVSMLIFGSIRALPGDPARLMAGPEATQEAVDNMRVRLGLDQPIVTQYVHFATDVLHGNLGLSLQSQQPVTQEIGERLPYTLALAVLAYFLAVVIGVPAGMIGAVYRNRWPDYGVMLLAIAGASIANFWLGLMAMNYFSVSLGWLPLLGATSWKSYILPSVTLAVLPMAVMARMTRSSMLDVLSEDYIRTARAKGLSAVTIYCSHAFRNALIPIVTIVALNFGSLIGGAVVTESVFNWPGIGRLLVDSVRYRDYPVIQGVALVAVCGVVVMNLLGELLIAFLNPKIRFD</sequence>
<feature type="transmembrane region" description="Helical" evidence="9">
    <location>
        <begin position="130"/>
        <end position="152"/>
    </location>
</feature>
<dbReference type="Gene3D" id="1.10.3720.10">
    <property type="entry name" value="MetI-like"/>
    <property type="match status" value="1"/>
</dbReference>
<gene>
    <name evidence="11" type="ORF">GEAM_1106</name>
</gene>
<keyword evidence="7 9" id="KW-0472">Membrane</keyword>
<evidence type="ECO:0000256" key="2">
    <source>
        <dbReference type="ARBA" id="ARBA00022448"/>
    </source>
</evidence>
<name>A0A085GJ42_EWIA3</name>
<proteinExistence type="inferred from homology"/>
<keyword evidence="4" id="KW-0997">Cell inner membrane</keyword>
<evidence type="ECO:0000256" key="1">
    <source>
        <dbReference type="ARBA" id="ARBA00004429"/>
    </source>
</evidence>
<feature type="transmembrane region" description="Helical" evidence="9">
    <location>
        <begin position="227"/>
        <end position="253"/>
    </location>
</feature>
<comment type="similarity">
    <text evidence="8">Belongs to the binding-protein-dependent transport system permease family. OppBC subfamily.</text>
</comment>
<reference evidence="11 12" key="1">
    <citation type="submission" date="2014-05" db="EMBL/GenBank/DDBJ databases">
        <title>ATOL: Assembling a taxonomically balanced genome-scale reconstruction of the evolutionary history of the Enterobacteriaceae.</title>
        <authorList>
            <person name="Plunkett G.III."/>
            <person name="Neeno-Eckwall E.C."/>
            <person name="Glasner J.D."/>
            <person name="Perna N.T."/>
        </authorList>
    </citation>
    <scope>NUCLEOTIDE SEQUENCE [LARGE SCALE GENOMIC DNA]</scope>
    <source>
        <strain evidence="11 12">ATCC 33852</strain>
    </source>
</reference>